<sequence length="3012" mass="301804">MADPKPATAQETSVVDAEALRLLRAVQRMTPQGGDVGHALVGGTIAAGGIAAVQAAPASGTRTTEADAAPLRRPDAAAPATVAALEQHPVADHATVADTVLPVAAPAGLARPAAAAIPAGLARLAVAPPLDEAVPERAPPVASVVPTPAATVPDASATPRRATGSPAALTPPPPAAEAETAAASPAAPAAPAMPDGLAPVATPRPVPADALPADASPPLQHAPAPVSPPPPAVDPVPPAEPGPAPSGPTPPVEPGPTPVDPTPPVEPAPTPLNPTPPVESDPTPVDPTPPVEPEPTPVDPTPPAEPEPTPVDPTPPAEPEPTPVDPTPPVEPEPTPVDPIPPVEPEPTPVDPTPPAEPEPTPVDPIPPVEPEPTPVDPIPPVEPEPTPVDPIPPVEPEPTPVEPPPPAGPEPTPVDPTPPVEPDPTPVDPTPPVEPEPTPVDPIPPVEPEPTPVDPTPPAEPEPTPVEPPPPAGPEPTPVDPTPPVEPDPTPVDPIPPVEPEPEPTPVDPIPPVKPEPTPIDPTPPIEPEPTPVDPTPPVEPEPTPVDPTPPVEPDPTTVDPTPPVEPEPTPVDPTPPVEPEPTPVDPAPPVEPEPPPAVPAPVAQIPLVAADSAQGFEDAAIALHLSASVADTDGAETLVLNLFGVPDGASLSAGARQADGSWLLAAGDLPGLTLTPPADFAGNIELTLRATAREANGDAASSEVPFVVKVAPVVDGAVLAGMAAGSEDQWIALDVQFGQSSDASESWDATVLVQGVPPGAALNQGEALGDGRWVVSQAALAAGLVAIRPPADASGSIALRLEAVLRDADGEGASQPVSLALEVQVAAVADAPLVRAADAAGLEDGSVALDLSAALADTDGSESLSVALLGLPEEARLSAGTRQADGSWSLLATELDGLRLWLPADQSGTLALTLRATAHEADGDAATSEAAFTVRIAAVSDGAVLQAGGEGDEDSWIPLRGTLALRDTDGSERFGEVLVVRGLPEGAALSHGHEVSPGTWEVPLAAFQAGGLAVRPPADSDADLRLLFTVTTIDQGGGAEDRRDTEAEVRVVVRAVADAPLLTVADLQGQEDVPLRLSGLGGALRDTDGSETLSFLLDGLPAGASLTAGTRQPDGSWRLTAAELAVAELTPPANLSGSFALTLTAVATEQGDSASSAATSAGFTLRLDPVADAGSIGGGSSGWEDSPILLRPVFFTPDTDGSEQWAAVSRLSGVPEGASISHGRAVAPGEWEVPTAALRAGEVFLTPPPDSDADIVLTITTVLTDSGNGTTDSRVVSGRHTVAVGAVADAPLVTVADQQGSEDTLLRLAGLGGALRDTDGSETLSFRLSGVPAGANLSAGTRQADGSWLLSPAQLATLSMAPPSQFSGRFSMTLTAIATEGADGRPSAGTSASFTVSLDPVVDAGSISGKTSGKEDTAIVLRPSFSTPDTDGSETWAAFSQVAGVPAGARLSQGTELSAGVWQVSTAALRAGQVSVTPPHDSDADFTLRITTTLSDTGNGITVSRSVTGSYAVTVVAVADAPVATAADSSGLEDQWIGLTLGAALRDTDGSETLSVSLLGVPAGASLSRGSRAADGSWTLGAGDLSGLMLLPPKDFSGRIALTLKAVASDHDNSTATTTAAFAVQVAGVADTPVLRTGGVAGAEDSAIALHASALTTDLDGSESIVAFRLAGVPAGAVVRAGGTVLVAEADGSILVRPDTMGSLSITPPRDSDRDFVLRISAISAEPNGSRAESPPTDLAVRVYAVADAPVVAGAGGSGREDSPVLLDLGAALRDTDGSETLSVLVGGLPPGARLSAGTWRGDGQWSLTAEEARTVSLLPPADFSGTIALRVTAIAQESANGAQARTTAILPVVVEGVVDTPAVGGMDGHSGDWGVMRGAEDQPIALRLDPGLRDRDGSEQVVGQVVLGGIPPGAVLRLADGSVVAPDADGLWRIDAARMAGVTLQPPPDSDDAIALTVRMTLRDGEAWQEVGGRMLVEPAGVADAPLLSAADAAGQGGDWVPLAVDARLADTDGSETLWLWVRDLPDGFQLSAGRPAGAQGWLVPADALPGLAIRAPAGFSGDVSLRLDAMAEERGGDRAVTGTTLRLHVAPPPGGGTGDGGTGDGGEPSPTVPLPPVLLASAGAGQEDTALALHVTLAGSALDGHAERLGLRVEGVPAGASLSAGVRDPDSGAWIVAPAELDGLLLHPPADFSGDIRLLLRGLAVQPDGTTLSTEQALTLSVAPDTDAARITAAPGAAREGTAVALNLQVSPGDADGSEQLLSVTLSGLPPGARIAEGEGITDHGDGRWSVATAQLGTVRLLPPEHFSGPLSLTVSAVTQDPGAASRTTAVVLSLDIAPVADAPVLSVQDAHGTEDQAVPLALSAALADRDGSEILSLVLEGLPPGSRLSAGINNGDGSWTLTPAQLAGLSLSPPGDWSGRMALTLVAHAMEGADGSTASSRAGFAVVVDAVADTPLIEVAATAAGLEDGVLPLDLRAQLLDLDGSETLTLRVSGVPAGSRFTAGTDHGDGSWTIPGEAVPGLGFQPPRDFSGTLRLSFTAIGTEADGSSASSATHDMLLTVRPVADAPLLALSAATSQEDAPLALSIVAAPADADGSETLSRVLLRGVPAGAMLSAGSRQADGSWLLLPAQLDNLTLTPPAHFSGTLTLAVTAVATERASGEEASTTGMLELQVAPVADAPLLSVRNATGTEDHALELPISAALVDTDGSERLLDLRINGLPAGFALSAGHAEPDGAWSVAASDLPGLRLLPAADWNGTLHLNVQAGSEEVGNGARAFSSRDLTVTLAAVNDAPVLSLVAAPPAAGGTAEAPVLAQVQAQDVDSPQLGGAVVTLSGGQGGDHLGFDGFNLHRTDGHLMIGDTGIELLQGGFDAGSGRLVLHGAAPPETYAAVLQSMVLETAAPGGLVAGERSVSVQLQDSGGAESTWHSVTLAVQPPPPPVMPDAPAEPPAAALPWADIALDHGGTVPATDWADALHVADASALPPVADLMPVELGLPPLEHPPLHH</sequence>
<evidence type="ECO:0008006" key="4">
    <source>
        <dbReference type="Google" id="ProtNLM"/>
    </source>
</evidence>
<organism evidence="2 3">
    <name type="scientific">Roseomonas haemaphysalidis</name>
    <dbReference type="NCBI Taxonomy" id="2768162"/>
    <lineage>
        <taxon>Bacteria</taxon>
        <taxon>Pseudomonadati</taxon>
        <taxon>Pseudomonadota</taxon>
        <taxon>Alphaproteobacteria</taxon>
        <taxon>Acetobacterales</taxon>
        <taxon>Roseomonadaceae</taxon>
        <taxon>Roseomonas</taxon>
    </lineage>
</organism>
<dbReference type="Proteomes" id="UP001518989">
    <property type="component" value="Unassembled WGS sequence"/>
</dbReference>
<feature type="compositionally biased region" description="Pro residues" evidence="1">
    <location>
        <begin position="562"/>
        <end position="600"/>
    </location>
</feature>
<gene>
    <name evidence="2" type="ORF">IAI61_12840</name>
</gene>
<keyword evidence="3" id="KW-1185">Reference proteome</keyword>
<feature type="compositionally biased region" description="Pro residues" evidence="1">
    <location>
        <begin position="225"/>
        <end position="555"/>
    </location>
</feature>
<accession>A0ABS3KR35</accession>
<protein>
    <recommendedName>
        <fullName evidence="4">Tandem-95 repeat protein</fullName>
    </recommendedName>
</protein>
<comment type="caution">
    <text evidence="2">The sequence shown here is derived from an EMBL/GenBank/DDBJ whole genome shotgun (WGS) entry which is preliminary data.</text>
</comment>
<feature type="region of interest" description="Disordered" evidence="1">
    <location>
        <begin position="2090"/>
        <end position="2122"/>
    </location>
</feature>
<feature type="compositionally biased region" description="Low complexity" evidence="1">
    <location>
        <begin position="207"/>
        <end position="224"/>
    </location>
</feature>
<feature type="compositionally biased region" description="Low complexity" evidence="1">
    <location>
        <begin position="176"/>
        <end position="199"/>
    </location>
</feature>
<evidence type="ECO:0000256" key="1">
    <source>
        <dbReference type="SAM" id="MobiDB-lite"/>
    </source>
</evidence>
<dbReference type="EMBL" id="JACTNG010000006">
    <property type="protein sequence ID" value="MBO1079919.1"/>
    <property type="molecule type" value="Genomic_DNA"/>
</dbReference>
<name>A0ABS3KR35_9PROT</name>
<reference evidence="2 3" key="1">
    <citation type="submission" date="2020-09" db="EMBL/GenBank/DDBJ databases">
        <title>Roseomonas.</title>
        <authorList>
            <person name="Zhu W."/>
        </authorList>
    </citation>
    <scope>NUCLEOTIDE SEQUENCE [LARGE SCALE GENOMIC DNA]</scope>
    <source>
        <strain evidence="2 3">573</strain>
    </source>
</reference>
<evidence type="ECO:0000313" key="3">
    <source>
        <dbReference type="Proteomes" id="UP001518989"/>
    </source>
</evidence>
<feature type="region of interest" description="Disordered" evidence="1">
    <location>
        <begin position="138"/>
        <end position="600"/>
    </location>
</feature>
<feature type="compositionally biased region" description="Low complexity" evidence="1">
    <location>
        <begin position="139"/>
        <end position="168"/>
    </location>
</feature>
<proteinExistence type="predicted"/>
<evidence type="ECO:0000313" key="2">
    <source>
        <dbReference type="EMBL" id="MBO1079919.1"/>
    </source>
</evidence>
<dbReference type="RefSeq" id="WP_207417702.1">
    <property type="nucleotide sequence ID" value="NZ_CP061177.1"/>
</dbReference>
<feature type="compositionally biased region" description="Gly residues" evidence="1">
    <location>
        <begin position="2099"/>
        <end position="2110"/>
    </location>
</feature>